<keyword evidence="2" id="KW-1185">Reference proteome</keyword>
<accession>A0A448XJI1</accession>
<protein>
    <submittedName>
        <fullName evidence="1">Uncharacterized protein</fullName>
    </submittedName>
</protein>
<gene>
    <name evidence="1" type="ORF">PXEA_LOCUS31646</name>
</gene>
<proteinExistence type="predicted"/>
<name>A0A448XJI1_9PLAT</name>
<comment type="caution">
    <text evidence="1">The sequence shown here is derived from an EMBL/GenBank/DDBJ whole genome shotgun (WGS) entry which is preliminary data.</text>
</comment>
<evidence type="ECO:0000313" key="2">
    <source>
        <dbReference type="Proteomes" id="UP000784294"/>
    </source>
</evidence>
<reference evidence="1" key="1">
    <citation type="submission" date="2018-11" db="EMBL/GenBank/DDBJ databases">
        <authorList>
            <consortium name="Pathogen Informatics"/>
        </authorList>
    </citation>
    <scope>NUCLEOTIDE SEQUENCE</scope>
</reference>
<dbReference type="AlphaFoldDB" id="A0A448XJI1"/>
<dbReference type="Proteomes" id="UP000784294">
    <property type="component" value="Unassembled WGS sequence"/>
</dbReference>
<evidence type="ECO:0000313" key="1">
    <source>
        <dbReference type="EMBL" id="VEL38206.1"/>
    </source>
</evidence>
<organism evidence="1 2">
    <name type="scientific">Protopolystoma xenopodis</name>
    <dbReference type="NCBI Taxonomy" id="117903"/>
    <lineage>
        <taxon>Eukaryota</taxon>
        <taxon>Metazoa</taxon>
        <taxon>Spiralia</taxon>
        <taxon>Lophotrochozoa</taxon>
        <taxon>Platyhelminthes</taxon>
        <taxon>Monogenea</taxon>
        <taxon>Polyopisthocotylea</taxon>
        <taxon>Polystomatidea</taxon>
        <taxon>Polystomatidae</taxon>
        <taxon>Protopolystoma</taxon>
    </lineage>
</organism>
<dbReference type="EMBL" id="CAAALY010257208">
    <property type="protein sequence ID" value="VEL38206.1"/>
    <property type="molecule type" value="Genomic_DNA"/>
</dbReference>
<sequence length="81" mass="9191">MQTAWSLLHPLEGSLTQVELVFPAETVTPEGIFRDCFVGVHKENLKPLLWDFQGYSLVRGEARLRRLCHCFLQTSSDGSAR</sequence>